<sequence length="56" mass="6148">MAKELLQRADAVGQQLLNLAAETEALLPSDSDANTLDWNVHDDSESSMCVYVMSHI</sequence>
<dbReference type="Proteomes" id="UP000784294">
    <property type="component" value="Unassembled WGS sequence"/>
</dbReference>
<gene>
    <name evidence="1" type="ORF">PXEA_LOCUS24579</name>
</gene>
<evidence type="ECO:0000313" key="1">
    <source>
        <dbReference type="EMBL" id="VEL31139.1"/>
    </source>
</evidence>
<protein>
    <submittedName>
        <fullName evidence="1">Uncharacterized protein</fullName>
    </submittedName>
</protein>
<reference evidence="1" key="1">
    <citation type="submission" date="2018-11" db="EMBL/GenBank/DDBJ databases">
        <authorList>
            <consortium name="Pathogen Informatics"/>
        </authorList>
    </citation>
    <scope>NUCLEOTIDE SEQUENCE</scope>
</reference>
<name>A0A3S5AJQ8_9PLAT</name>
<organism evidence="1 2">
    <name type="scientific">Protopolystoma xenopodis</name>
    <dbReference type="NCBI Taxonomy" id="117903"/>
    <lineage>
        <taxon>Eukaryota</taxon>
        <taxon>Metazoa</taxon>
        <taxon>Spiralia</taxon>
        <taxon>Lophotrochozoa</taxon>
        <taxon>Platyhelminthes</taxon>
        <taxon>Monogenea</taxon>
        <taxon>Polyopisthocotylea</taxon>
        <taxon>Polystomatidea</taxon>
        <taxon>Polystomatidae</taxon>
        <taxon>Protopolystoma</taxon>
    </lineage>
</organism>
<dbReference type="EMBL" id="CAAALY010119121">
    <property type="protein sequence ID" value="VEL31139.1"/>
    <property type="molecule type" value="Genomic_DNA"/>
</dbReference>
<dbReference type="AlphaFoldDB" id="A0A3S5AJQ8"/>
<comment type="caution">
    <text evidence="1">The sequence shown here is derived from an EMBL/GenBank/DDBJ whole genome shotgun (WGS) entry which is preliminary data.</text>
</comment>
<accession>A0A3S5AJQ8</accession>
<keyword evidence="2" id="KW-1185">Reference proteome</keyword>
<proteinExistence type="predicted"/>
<evidence type="ECO:0000313" key="2">
    <source>
        <dbReference type="Proteomes" id="UP000784294"/>
    </source>
</evidence>